<dbReference type="GO" id="GO:0008233">
    <property type="term" value="F:peptidase activity"/>
    <property type="evidence" value="ECO:0007669"/>
    <property type="project" value="UniProtKB-KW"/>
</dbReference>
<reference evidence="2" key="1">
    <citation type="journal article" date="2021" name="Proc. Natl. Acad. Sci. U.S.A.">
        <title>A Catalog of Tens of Thousands of Viruses from Human Metagenomes Reveals Hidden Associations with Chronic Diseases.</title>
        <authorList>
            <person name="Tisza M.J."/>
            <person name="Buck C.B."/>
        </authorList>
    </citation>
    <scope>NUCLEOTIDE SEQUENCE</scope>
    <source>
        <strain evidence="2">CtRlz6</strain>
    </source>
</reference>
<protein>
    <submittedName>
        <fullName evidence="2">Prohead serine protease</fullName>
    </submittedName>
</protein>
<accession>A0A8S5LDI9</accession>
<evidence type="ECO:0000256" key="1">
    <source>
        <dbReference type="SAM" id="MobiDB-lite"/>
    </source>
</evidence>
<proteinExistence type="predicted"/>
<keyword evidence="2" id="KW-0645">Protease</keyword>
<sequence length="496" mass="53094">MDEKLQAADDAAMTAVEPASNLQIAHASATERKISGCILPFGDAGNTTAGELVFANADAITVPSDISRVKLLDGHAAPDGTCVPVGVMTHCEARKEGLFAEFTIGSGPAGDKVLASAREHIVDSFSIEAKGIIREGGGRNVRRSVLTGVAMVPFPAFSNARVERVTAQDASQKEEKKEETTTQAGTMRGLVTPTGGAKTESRTKAALADAIQILADAAVGRRTRDSVYAELVDITQTGMLDGIQPEWVGELWNGVPYTREIVNLLTSAELKGPKAVGYRWKTKPTMAKWEGDKKPIHSSKAEVEQVTVDATYWAGGNDIDRRFWDFGQTELLAAYWAAMAESYAIETDKDTGAWLVTEAAKQPAITAPDALRAATRGALQIRKNVRCPASFVLVSIDDIESLMAFTRLDMPEYMNLTPVSDPSTWTASEFVEKGTMIVGCKQAATFYELGGGAPIRVEAENIAKGGRDIAGFGYTARILNRPDGLVKVSIQKPVGP</sequence>
<feature type="compositionally biased region" description="Basic and acidic residues" evidence="1">
    <location>
        <begin position="166"/>
        <end position="180"/>
    </location>
</feature>
<dbReference type="EMBL" id="BK014691">
    <property type="protein sequence ID" value="DAD68076.1"/>
    <property type="molecule type" value="Genomic_DNA"/>
</dbReference>
<organism evidence="2">
    <name type="scientific">Siphoviridae sp. ctRlz6</name>
    <dbReference type="NCBI Taxonomy" id="2823581"/>
    <lineage>
        <taxon>Viruses</taxon>
        <taxon>Duplodnaviria</taxon>
        <taxon>Heunggongvirae</taxon>
        <taxon>Uroviricota</taxon>
        <taxon>Caudoviricetes</taxon>
    </lineage>
</organism>
<name>A0A8S5LDI9_9CAUD</name>
<keyword evidence="2" id="KW-0378">Hydrolase</keyword>
<feature type="region of interest" description="Disordered" evidence="1">
    <location>
        <begin position="166"/>
        <end position="198"/>
    </location>
</feature>
<dbReference type="GO" id="GO:0006508">
    <property type="term" value="P:proteolysis"/>
    <property type="evidence" value="ECO:0007669"/>
    <property type="project" value="UniProtKB-KW"/>
</dbReference>
<evidence type="ECO:0000313" key="2">
    <source>
        <dbReference type="EMBL" id="DAD68076.1"/>
    </source>
</evidence>